<name>W7TGL6_9STRA</name>
<evidence type="ECO:0000313" key="3">
    <source>
        <dbReference type="Proteomes" id="UP000019335"/>
    </source>
</evidence>
<feature type="compositionally biased region" description="Polar residues" evidence="1">
    <location>
        <begin position="12"/>
        <end position="21"/>
    </location>
</feature>
<protein>
    <submittedName>
        <fullName evidence="2">Uncharacterized protein</fullName>
    </submittedName>
</protein>
<dbReference type="EMBL" id="AZIL01003382">
    <property type="protein sequence ID" value="EWM20079.1"/>
    <property type="molecule type" value="Genomic_DNA"/>
</dbReference>
<dbReference type="OrthoDB" id="5976018at2759"/>
<organism evidence="2 3">
    <name type="scientific">Nannochloropsis gaditana</name>
    <dbReference type="NCBI Taxonomy" id="72520"/>
    <lineage>
        <taxon>Eukaryota</taxon>
        <taxon>Sar</taxon>
        <taxon>Stramenopiles</taxon>
        <taxon>Ochrophyta</taxon>
        <taxon>Eustigmatophyceae</taxon>
        <taxon>Eustigmatales</taxon>
        <taxon>Monodopsidaceae</taxon>
        <taxon>Nannochloropsis</taxon>
    </lineage>
</organism>
<evidence type="ECO:0000313" key="2">
    <source>
        <dbReference type="EMBL" id="EWM20079.1"/>
    </source>
</evidence>
<accession>W7TGL6</accession>
<keyword evidence="3" id="KW-1185">Reference proteome</keyword>
<dbReference type="Proteomes" id="UP000019335">
    <property type="component" value="Unassembled WGS sequence"/>
</dbReference>
<proteinExistence type="predicted"/>
<sequence>MTGKGGNAMSKHMNSFSSEATPRSKKSFFSRKKNRMREGKGWVFHRHEEDGEKVVLLCSRGAQGKGEGGMMLSQATLVCWN</sequence>
<dbReference type="AlphaFoldDB" id="W7TGL6"/>
<evidence type="ECO:0000256" key="1">
    <source>
        <dbReference type="SAM" id="MobiDB-lite"/>
    </source>
</evidence>
<feature type="region of interest" description="Disordered" evidence="1">
    <location>
        <begin position="1"/>
        <end position="33"/>
    </location>
</feature>
<feature type="compositionally biased region" description="Basic residues" evidence="1">
    <location>
        <begin position="23"/>
        <end position="33"/>
    </location>
</feature>
<comment type="caution">
    <text evidence="2">The sequence shown here is derived from an EMBL/GenBank/DDBJ whole genome shotgun (WGS) entry which is preliminary data.</text>
</comment>
<reference evidence="2 3" key="1">
    <citation type="journal article" date="2014" name="Mol. Plant">
        <title>Chromosome Scale Genome Assembly and Transcriptome Profiling of Nannochloropsis gaditana in Nitrogen Depletion.</title>
        <authorList>
            <person name="Corteggiani Carpinelli E."/>
            <person name="Telatin A."/>
            <person name="Vitulo N."/>
            <person name="Forcato C."/>
            <person name="D'Angelo M."/>
            <person name="Schiavon R."/>
            <person name="Vezzi A."/>
            <person name="Giacometti G.M."/>
            <person name="Morosinotto T."/>
            <person name="Valle G."/>
        </authorList>
    </citation>
    <scope>NUCLEOTIDE SEQUENCE [LARGE SCALE GENOMIC DNA]</scope>
    <source>
        <strain evidence="2 3">B-31</strain>
    </source>
</reference>
<gene>
    <name evidence="2" type="ORF">Naga_101902g1</name>
</gene>